<evidence type="ECO:0000256" key="2">
    <source>
        <dbReference type="ARBA" id="ARBA00006906"/>
    </source>
</evidence>
<proteinExistence type="inferred from homology"/>
<dbReference type="CDD" id="cd00452">
    <property type="entry name" value="KDPG_aldolase"/>
    <property type="match status" value="1"/>
</dbReference>
<keyword evidence="4" id="KW-0456">Lyase</keyword>
<keyword evidence="7" id="KW-1185">Reference proteome</keyword>
<name>A0A5B9MPV1_9BACT</name>
<evidence type="ECO:0000313" key="6">
    <source>
        <dbReference type="EMBL" id="QEG02410.1"/>
    </source>
</evidence>
<organism evidence="6 7">
    <name type="scientific">Stieleria maiorica</name>
    <dbReference type="NCBI Taxonomy" id="2795974"/>
    <lineage>
        <taxon>Bacteria</taxon>
        <taxon>Pseudomonadati</taxon>
        <taxon>Planctomycetota</taxon>
        <taxon>Planctomycetia</taxon>
        <taxon>Pirellulales</taxon>
        <taxon>Pirellulaceae</taxon>
        <taxon>Stieleria</taxon>
    </lineage>
</organism>
<dbReference type="Pfam" id="PF01081">
    <property type="entry name" value="Aldolase"/>
    <property type="match status" value="1"/>
</dbReference>
<dbReference type="SUPFAM" id="SSF51569">
    <property type="entry name" value="Aldolase"/>
    <property type="match status" value="1"/>
</dbReference>
<dbReference type="InterPro" id="IPR013785">
    <property type="entry name" value="Aldolase_TIM"/>
</dbReference>
<dbReference type="Gene3D" id="3.20.20.70">
    <property type="entry name" value="Aldolase class I"/>
    <property type="match status" value="1"/>
</dbReference>
<comment type="pathway">
    <text evidence="1">Carbohydrate acid metabolism.</text>
</comment>
<evidence type="ECO:0000256" key="4">
    <source>
        <dbReference type="ARBA" id="ARBA00023239"/>
    </source>
</evidence>
<dbReference type="GO" id="GO:0016829">
    <property type="term" value="F:lyase activity"/>
    <property type="evidence" value="ECO:0007669"/>
    <property type="project" value="UniProtKB-KW"/>
</dbReference>
<evidence type="ECO:0000256" key="1">
    <source>
        <dbReference type="ARBA" id="ARBA00004761"/>
    </source>
</evidence>
<dbReference type="InterPro" id="IPR031338">
    <property type="entry name" value="KDPG/KHG_AS_2"/>
</dbReference>
<evidence type="ECO:0000256" key="3">
    <source>
        <dbReference type="ARBA" id="ARBA00011233"/>
    </source>
</evidence>
<keyword evidence="5" id="KW-0119">Carbohydrate metabolism</keyword>
<dbReference type="Proteomes" id="UP000321353">
    <property type="component" value="Chromosome"/>
</dbReference>
<dbReference type="NCBIfam" id="TIGR01182">
    <property type="entry name" value="eda"/>
    <property type="match status" value="1"/>
</dbReference>
<dbReference type="EMBL" id="CP036264">
    <property type="protein sequence ID" value="QEG02410.1"/>
    <property type="molecule type" value="Genomic_DNA"/>
</dbReference>
<dbReference type="AlphaFoldDB" id="A0A5B9MPV1"/>
<evidence type="ECO:0000313" key="7">
    <source>
        <dbReference type="Proteomes" id="UP000321353"/>
    </source>
</evidence>
<evidence type="ECO:0000256" key="5">
    <source>
        <dbReference type="ARBA" id="ARBA00023277"/>
    </source>
</evidence>
<sequence length="217" mass="22781">MMFPTEIIARLRRTRVVAGFSVDKAEHAVPIARALLAGGIDAIELLLRTPDGLAAVEAICADVPEILVGVGTILTPDTMRDVKNAGADFGVAPGLNANVIRAARDAGLPFAPGIATPSDLEASIELGCRFVKLFPAESLGGIGYLRSMSAPYSHLGIEYFPLGGINADNMSAYLAEPNVVAVGGSWIVKKELVAQEDWTAISARAKEVTQAVQIADQ</sequence>
<dbReference type="InterPro" id="IPR000887">
    <property type="entry name" value="Aldlse_KDPG_KHG"/>
</dbReference>
<gene>
    <name evidence="6" type="primary">eda_2</name>
    <name evidence="6" type="ORF">Mal15_65310</name>
</gene>
<dbReference type="PROSITE" id="PS00160">
    <property type="entry name" value="ALDOLASE_KDPG_KHG_2"/>
    <property type="match status" value="1"/>
</dbReference>
<dbReference type="RefSeq" id="WP_147871356.1">
    <property type="nucleotide sequence ID" value="NZ_CP036264.1"/>
</dbReference>
<comment type="subunit">
    <text evidence="3">Homotrimer.</text>
</comment>
<dbReference type="KEGG" id="smam:Mal15_65310"/>
<reference evidence="6 7" key="1">
    <citation type="submission" date="2019-02" db="EMBL/GenBank/DDBJ databases">
        <title>Planctomycetal bacteria perform biofilm scaping via a novel small molecule.</title>
        <authorList>
            <person name="Jeske O."/>
            <person name="Boedeker C."/>
            <person name="Wiegand S."/>
            <person name="Breitling P."/>
            <person name="Kallscheuer N."/>
            <person name="Jogler M."/>
            <person name="Rohde M."/>
            <person name="Petersen J."/>
            <person name="Medema M.H."/>
            <person name="Surup F."/>
            <person name="Jogler C."/>
        </authorList>
    </citation>
    <scope>NUCLEOTIDE SEQUENCE [LARGE SCALE GENOMIC DNA]</scope>
    <source>
        <strain evidence="6 7">Mal15</strain>
    </source>
</reference>
<protein>
    <submittedName>
        <fullName evidence="6">KHG/KDPG aldolase</fullName>
    </submittedName>
</protein>
<comment type="similarity">
    <text evidence="2">Belongs to the KHG/KDPG aldolase family.</text>
</comment>
<accession>A0A5B9MPV1</accession>
<dbReference type="PANTHER" id="PTHR30246:SF1">
    <property type="entry name" value="2-DEHYDRO-3-DEOXY-6-PHOSPHOGALACTONATE ALDOLASE-RELATED"/>
    <property type="match status" value="1"/>
</dbReference>
<dbReference type="PANTHER" id="PTHR30246">
    <property type="entry name" value="2-KETO-3-DEOXY-6-PHOSPHOGLUCONATE ALDOLASE"/>
    <property type="match status" value="1"/>
</dbReference>